<protein>
    <submittedName>
        <fullName evidence="2">Uncharacterized protein</fullName>
    </submittedName>
</protein>
<dbReference type="EMBL" id="AMZH03026094">
    <property type="protein sequence ID" value="RRT34776.1"/>
    <property type="molecule type" value="Genomic_DNA"/>
</dbReference>
<accession>A0A426X5L5</accession>
<name>A0A426X5L5_ENSVE</name>
<feature type="region of interest" description="Disordered" evidence="1">
    <location>
        <begin position="1"/>
        <end position="113"/>
    </location>
</feature>
<reference evidence="2 3" key="1">
    <citation type="journal article" date="2014" name="Agronomy (Basel)">
        <title>A Draft Genome Sequence for Ensete ventricosum, the Drought-Tolerant Tree Against Hunger.</title>
        <authorList>
            <person name="Harrison J."/>
            <person name="Moore K.A."/>
            <person name="Paszkiewicz K."/>
            <person name="Jones T."/>
            <person name="Grant M."/>
            <person name="Ambacheew D."/>
            <person name="Muzemil S."/>
            <person name="Studholme D.J."/>
        </authorList>
    </citation>
    <scope>NUCLEOTIDE SEQUENCE [LARGE SCALE GENOMIC DNA]</scope>
</reference>
<gene>
    <name evidence="2" type="ORF">B296_00057231</name>
</gene>
<evidence type="ECO:0000313" key="2">
    <source>
        <dbReference type="EMBL" id="RRT34776.1"/>
    </source>
</evidence>
<feature type="compositionally biased region" description="Basic and acidic residues" evidence="1">
    <location>
        <begin position="7"/>
        <end position="18"/>
    </location>
</feature>
<comment type="caution">
    <text evidence="2">The sequence shown here is derived from an EMBL/GenBank/DDBJ whole genome shotgun (WGS) entry which is preliminary data.</text>
</comment>
<evidence type="ECO:0000256" key="1">
    <source>
        <dbReference type="SAM" id="MobiDB-lite"/>
    </source>
</evidence>
<dbReference type="AlphaFoldDB" id="A0A426X5L5"/>
<evidence type="ECO:0000313" key="3">
    <source>
        <dbReference type="Proteomes" id="UP000287651"/>
    </source>
</evidence>
<proteinExistence type="predicted"/>
<sequence>MWLSVSYHERARGSRDARGAPVGPGKGILSGRLSGGVSAVEAGDDDGGGSESGPAPVGPHETTYAPNPSGRHHARTGRVDGALRSKRSLGEEDEGRGLPRNELCGGDSLRNGDGVLERSWSLVQDVAERDENEVAVARYYLEKR</sequence>
<dbReference type="Proteomes" id="UP000287651">
    <property type="component" value="Unassembled WGS sequence"/>
</dbReference>
<organism evidence="2 3">
    <name type="scientific">Ensete ventricosum</name>
    <name type="common">Abyssinian banana</name>
    <name type="synonym">Musa ensete</name>
    <dbReference type="NCBI Taxonomy" id="4639"/>
    <lineage>
        <taxon>Eukaryota</taxon>
        <taxon>Viridiplantae</taxon>
        <taxon>Streptophyta</taxon>
        <taxon>Embryophyta</taxon>
        <taxon>Tracheophyta</taxon>
        <taxon>Spermatophyta</taxon>
        <taxon>Magnoliopsida</taxon>
        <taxon>Liliopsida</taxon>
        <taxon>Zingiberales</taxon>
        <taxon>Musaceae</taxon>
        <taxon>Ensete</taxon>
    </lineage>
</organism>